<feature type="transmembrane region" description="Helical" evidence="7">
    <location>
        <begin position="277"/>
        <end position="298"/>
    </location>
</feature>
<dbReference type="EMBL" id="CP042301">
    <property type="protein sequence ID" value="QDZ00956.1"/>
    <property type="molecule type" value="Genomic_DNA"/>
</dbReference>
<dbReference type="PANTHER" id="PTHR30489:SF0">
    <property type="entry name" value="LIPOPROTEIN-RELEASING SYSTEM TRANSMEMBRANE PROTEIN LOLE"/>
    <property type="match status" value="1"/>
</dbReference>
<keyword evidence="3" id="KW-1003">Cell membrane</keyword>
<dbReference type="Pfam" id="PF02687">
    <property type="entry name" value="FtsX"/>
    <property type="match status" value="1"/>
</dbReference>
<protein>
    <submittedName>
        <fullName evidence="10">ABC transporter permease</fullName>
    </submittedName>
</protein>
<feature type="transmembrane region" description="Helical" evidence="7">
    <location>
        <begin position="326"/>
        <end position="355"/>
    </location>
</feature>
<name>A0A5B8KZF3_9HYPH</name>
<keyword evidence="4 7" id="KW-0812">Transmembrane</keyword>
<keyword evidence="6 7" id="KW-0472">Membrane</keyword>
<dbReference type="GO" id="GO:0044874">
    <property type="term" value="P:lipoprotein localization to outer membrane"/>
    <property type="evidence" value="ECO:0007669"/>
    <property type="project" value="TreeGrafter"/>
</dbReference>
<evidence type="ECO:0000313" key="11">
    <source>
        <dbReference type="Proteomes" id="UP000321389"/>
    </source>
</evidence>
<dbReference type="Proteomes" id="UP000321389">
    <property type="component" value="Chromosome"/>
</dbReference>
<evidence type="ECO:0000259" key="8">
    <source>
        <dbReference type="Pfam" id="PF02687"/>
    </source>
</evidence>
<evidence type="ECO:0000256" key="6">
    <source>
        <dbReference type="ARBA" id="ARBA00023136"/>
    </source>
</evidence>
<evidence type="ECO:0000313" key="10">
    <source>
        <dbReference type="EMBL" id="QDZ00956.1"/>
    </source>
</evidence>
<feature type="domain" description="MacB-like periplasmic core" evidence="9">
    <location>
        <begin position="19"/>
        <end position="252"/>
    </location>
</feature>
<dbReference type="RefSeq" id="WP_146299601.1">
    <property type="nucleotide sequence ID" value="NZ_CP042301.2"/>
</dbReference>
<dbReference type="GO" id="GO:0098797">
    <property type="term" value="C:plasma membrane protein complex"/>
    <property type="evidence" value="ECO:0007669"/>
    <property type="project" value="TreeGrafter"/>
</dbReference>
<dbReference type="InterPro" id="IPR025857">
    <property type="entry name" value="MacB_PCD"/>
</dbReference>
<dbReference type="InterPro" id="IPR003838">
    <property type="entry name" value="ABC3_permease_C"/>
</dbReference>
<gene>
    <name evidence="10" type="ORF">FQ775_11505</name>
</gene>
<evidence type="ECO:0000256" key="7">
    <source>
        <dbReference type="SAM" id="Phobius"/>
    </source>
</evidence>
<feature type="domain" description="ABC3 transporter permease C-terminal" evidence="8">
    <location>
        <begin position="281"/>
        <end position="405"/>
    </location>
</feature>
<sequence length="413" mass="43723">MHLILDIAVTHILGRGRQTLVAVIGVSVGVGFSIAMAALMQGGQDDFVEQLIDTMPHVQVTDERRAPKRQPAEELFAAAEISGLRPADDRRGIINPTAATAWLDAWLPGRYSASLRTQGVVRYAGREAGASIVGVDPGTERAVSPIVEDFTEGSFAALASGGNNIVMGDRMAEKLGAGIGDTVAAVSSTGLMRPFRIVGLFHTGTTARDEGEAYILLKNAQILSERANAINDIRIKLGDPYASPGVARRIEAELGYKAVAWQEANEGIMEAFVIRNVIMYTVVAAIMLVAGFGIFNIVSTITHEKARDIAIMKSLGFSRSDMQRMFVIEGLAIGAAGSAAGWALGFALTMALASVRFELDAGGQEITNLPIAWSTLHYVIASGFALGSSAVAGYLPARRAARLNPVDIIRGAS</sequence>
<dbReference type="AlphaFoldDB" id="A0A5B8KZF3"/>
<accession>A0A5B8KZF3</accession>
<evidence type="ECO:0000256" key="5">
    <source>
        <dbReference type="ARBA" id="ARBA00022989"/>
    </source>
</evidence>
<reference evidence="10" key="1">
    <citation type="submission" date="2020-04" db="EMBL/GenBank/DDBJ databases">
        <title>Nitratireductor sp. nov. isolated from mangrove soil.</title>
        <authorList>
            <person name="Ye Y."/>
        </authorList>
    </citation>
    <scope>NUCLEOTIDE SEQUENCE</scope>
    <source>
        <strain evidence="10">SY7</strain>
    </source>
</reference>
<keyword evidence="11" id="KW-1185">Reference proteome</keyword>
<comment type="subcellular location">
    <subcellularLocation>
        <location evidence="1">Cell membrane</location>
        <topology evidence="1">Multi-pass membrane protein</topology>
    </subcellularLocation>
</comment>
<comment type="similarity">
    <text evidence="2">Belongs to the ABC-4 integral membrane protein family. LolC/E subfamily.</text>
</comment>
<feature type="transmembrane region" description="Helical" evidence="7">
    <location>
        <begin position="20"/>
        <end position="40"/>
    </location>
</feature>
<evidence type="ECO:0000256" key="2">
    <source>
        <dbReference type="ARBA" id="ARBA00005236"/>
    </source>
</evidence>
<dbReference type="Pfam" id="PF12704">
    <property type="entry name" value="MacB_PCD"/>
    <property type="match status" value="1"/>
</dbReference>
<evidence type="ECO:0000256" key="3">
    <source>
        <dbReference type="ARBA" id="ARBA00022475"/>
    </source>
</evidence>
<evidence type="ECO:0000256" key="4">
    <source>
        <dbReference type="ARBA" id="ARBA00022692"/>
    </source>
</evidence>
<organism evidence="10 11">
    <name type="scientific">Nitratireductor mangrovi</name>
    <dbReference type="NCBI Taxonomy" id="2599600"/>
    <lineage>
        <taxon>Bacteria</taxon>
        <taxon>Pseudomonadati</taxon>
        <taxon>Pseudomonadota</taxon>
        <taxon>Alphaproteobacteria</taxon>
        <taxon>Hyphomicrobiales</taxon>
        <taxon>Phyllobacteriaceae</taxon>
        <taxon>Nitratireductor</taxon>
    </lineage>
</organism>
<evidence type="ECO:0000259" key="9">
    <source>
        <dbReference type="Pfam" id="PF12704"/>
    </source>
</evidence>
<dbReference type="OrthoDB" id="9770036at2"/>
<dbReference type="PANTHER" id="PTHR30489">
    <property type="entry name" value="LIPOPROTEIN-RELEASING SYSTEM TRANSMEMBRANE PROTEIN LOLE"/>
    <property type="match status" value="1"/>
</dbReference>
<feature type="transmembrane region" description="Helical" evidence="7">
    <location>
        <begin position="375"/>
        <end position="395"/>
    </location>
</feature>
<evidence type="ECO:0000256" key="1">
    <source>
        <dbReference type="ARBA" id="ARBA00004651"/>
    </source>
</evidence>
<dbReference type="KEGG" id="niy:FQ775_11505"/>
<keyword evidence="5 7" id="KW-1133">Transmembrane helix</keyword>
<dbReference type="InterPro" id="IPR051447">
    <property type="entry name" value="Lipoprotein-release_system"/>
</dbReference>
<proteinExistence type="inferred from homology"/>